<comment type="caution">
    <text evidence="6">The sequence shown here is derived from an EMBL/GenBank/DDBJ whole genome shotgun (WGS) entry which is preliminary data.</text>
</comment>
<dbReference type="Proteomes" id="UP000031408">
    <property type="component" value="Unassembled WGS sequence"/>
</dbReference>
<dbReference type="GO" id="GO:0016811">
    <property type="term" value="F:hydrolase activity, acting on carbon-nitrogen (but not peptide) bonds, in linear amides"/>
    <property type="evidence" value="ECO:0007669"/>
    <property type="project" value="InterPro"/>
</dbReference>
<dbReference type="InterPro" id="IPR023343">
    <property type="entry name" value="Penicillin_amidase_dom1"/>
</dbReference>
<dbReference type="PANTHER" id="PTHR34218">
    <property type="entry name" value="PEPTIDASE S45 PENICILLIN AMIDASE"/>
    <property type="match status" value="1"/>
</dbReference>
<keyword evidence="2" id="KW-0378">Hydrolase</keyword>
<dbReference type="RefSeq" id="WP_039139162.1">
    <property type="nucleotide sequence ID" value="NZ_JSVC01000009.1"/>
</dbReference>
<comment type="similarity">
    <text evidence="1">Belongs to the peptidase S45 family.</text>
</comment>
<dbReference type="InterPro" id="IPR002692">
    <property type="entry name" value="S45"/>
</dbReference>
<evidence type="ECO:0000256" key="5">
    <source>
        <dbReference type="PIRSR" id="PIRSR001227-2"/>
    </source>
</evidence>
<evidence type="ECO:0000256" key="2">
    <source>
        <dbReference type="ARBA" id="ARBA00022801"/>
    </source>
</evidence>
<dbReference type="EMBL" id="JSVC01000009">
    <property type="protein sequence ID" value="KIC95031.1"/>
    <property type="molecule type" value="Genomic_DNA"/>
</dbReference>
<dbReference type="InterPro" id="IPR014395">
    <property type="entry name" value="Pen/GL7ACA/AHL_acylase"/>
</dbReference>
<organism evidence="6 7">
    <name type="scientific">Flavihumibacter solisilvae</name>
    <dbReference type="NCBI Taxonomy" id="1349421"/>
    <lineage>
        <taxon>Bacteria</taxon>
        <taxon>Pseudomonadati</taxon>
        <taxon>Bacteroidota</taxon>
        <taxon>Chitinophagia</taxon>
        <taxon>Chitinophagales</taxon>
        <taxon>Chitinophagaceae</taxon>
        <taxon>Flavihumibacter</taxon>
    </lineage>
</organism>
<dbReference type="GO" id="GO:0046872">
    <property type="term" value="F:metal ion binding"/>
    <property type="evidence" value="ECO:0007669"/>
    <property type="project" value="UniProtKB-KW"/>
</dbReference>
<evidence type="ECO:0000256" key="4">
    <source>
        <dbReference type="PIRSR" id="PIRSR001227-1"/>
    </source>
</evidence>
<dbReference type="InterPro" id="IPR029055">
    <property type="entry name" value="Ntn_hydrolases_N"/>
</dbReference>
<dbReference type="OrthoDB" id="9759796at2"/>
<keyword evidence="5" id="KW-0106">Calcium</keyword>
<comment type="cofactor">
    <cofactor evidence="5">
        <name>Ca(2+)</name>
        <dbReference type="ChEBI" id="CHEBI:29108"/>
    </cofactor>
    <text evidence="5">Binds 1 Ca(2+) ion per dimer.</text>
</comment>
<dbReference type="AlphaFoldDB" id="A0A0C1L6B5"/>
<evidence type="ECO:0000256" key="3">
    <source>
        <dbReference type="ARBA" id="ARBA00023145"/>
    </source>
</evidence>
<accession>A0A0C1L6B5</accession>
<feature type="binding site" evidence="5">
    <location>
        <position position="362"/>
    </location>
    <ligand>
        <name>Ca(2+)</name>
        <dbReference type="ChEBI" id="CHEBI:29108"/>
    </ligand>
</feature>
<protein>
    <submittedName>
        <fullName evidence="6">Acyl-homoserine-lactone acylase</fullName>
    </submittedName>
</protein>
<evidence type="ECO:0000313" key="7">
    <source>
        <dbReference type="Proteomes" id="UP000031408"/>
    </source>
</evidence>
<dbReference type="GO" id="GO:0017000">
    <property type="term" value="P:antibiotic biosynthetic process"/>
    <property type="evidence" value="ECO:0007669"/>
    <property type="project" value="InterPro"/>
</dbReference>
<dbReference type="STRING" id="1349421.OI18_09120"/>
<proteinExistence type="inferred from homology"/>
<dbReference type="SUPFAM" id="SSF56235">
    <property type="entry name" value="N-terminal nucleophile aminohydrolases (Ntn hydrolases)"/>
    <property type="match status" value="1"/>
</dbReference>
<reference evidence="6 7" key="1">
    <citation type="submission" date="2014-11" db="EMBL/GenBank/DDBJ databases">
        <title>Genome sequence of Flavihumibacter solisilvae 3-3.</title>
        <authorList>
            <person name="Zhou G."/>
            <person name="Li M."/>
            <person name="Wang G."/>
        </authorList>
    </citation>
    <scope>NUCLEOTIDE SEQUENCE [LARGE SCALE GENOMIC DNA]</scope>
    <source>
        <strain evidence="6 7">3-3</strain>
    </source>
</reference>
<dbReference type="InterPro" id="IPR043147">
    <property type="entry name" value="Penicillin_amidase_A-knob"/>
</dbReference>
<name>A0A0C1L6B5_9BACT</name>
<dbReference type="CDD" id="cd03747">
    <property type="entry name" value="Ntn_PGA_like"/>
    <property type="match status" value="1"/>
</dbReference>
<dbReference type="Gene3D" id="1.10.1400.10">
    <property type="match status" value="1"/>
</dbReference>
<dbReference type="PIRSF" id="PIRSF001227">
    <property type="entry name" value="Pen_acylase"/>
    <property type="match status" value="1"/>
</dbReference>
<evidence type="ECO:0000313" key="6">
    <source>
        <dbReference type="EMBL" id="KIC95031.1"/>
    </source>
</evidence>
<dbReference type="Pfam" id="PF01804">
    <property type="entry name" value="Penicil_amidase"/>
    <property type="match status" value="1"/>
</dbReference>
<dbReference type="Gene3D" id="1.10.439.10">
    <property type="entry name" value="Penicillin Amidohydrolase, domain 1"/>
    <property type="match status" value="1"/>
</dbReference>
<dbReference type="PANTHER" id="PTHR34218:SF4">
    <property type="entry name" value="ACYL-HOMOSERINE LACTONE ACYLASE QUIP"/>
    <property type="match status" value="1"/>
</dbReference>
<sequence length="820" mass="93094">MRFVSLAVAALVTIGLIFLFNTRQVLPAPLGRLLSPQHGIWQNAEPADQSFSEELKFASLKGKVEVYIDEKLVPHVFAENDEDLYFVQGFLHAKFRLWQMEFQTHAAAGRLSEILGEGPGGRILEYDRNMRRLGMVYAAERSLNEMEKTPASKLIYDAYAEGVNAYISQLTESQLPIEYKLLGYYPEKWTPFKTALFLKYMSFDLAGREDDLEFTNARDNFSKSDFEKLFYYLADSLKPIVPNTPESPYPAMASIDLNPPLTADSLYFSYKKGDSLTYADTNKPNRENGSNNWAVAGSRTKSGRPILCNDPHLGLNLPSLWFEMQLSTPEFSSYGASFPGSPNIIIGFNENIAWGVTNAGRDVKDYFDIEFQDEQKTAYKYNGQWMPTEKRVEILKVKGQPDRLDTVVYTNYGPVMFDDAFRAKERDTRHLSVRWKAHDPSNEGLTFYGLNRAKGYEDYLAAIKHFTCPGQNFVFASRTGDIAIWQQGQFPAKWKRQGDFIMPGIDSSFEWKGMIAQEENPHQLNPARGYVSSANQLSADGSYPYYTGNVFPVYRGYMINRMLDSAGPVGPEEMMKMQCDNYNIRAELSRDILMSTKDSLLDDASRKYFEIYRKWDNRNDVGSEGATVYHLWWGALEKAVWEDEYDKIGLPLPWPTENVLVESLHRDSAYSFLDNVNTPGVETLEQLLASSLRTATDSLEKLSAAGKLSWEKAKDTHINHLLRVIEPFSRLHLPVGGGKGIINATGPDHGPSWRMVVHMTDGIEAYGIYPGGQSGNPGSRYYDNFVDDWAAGKYNQLWLMKKEEKGDARVKWTMTFANTK</sequence>
<gene>
    <name evidence="6" type="ORF">OI18_09120</name>
</gene>
<keyword evidence="5" id="KW-0479">Metal-binding</keyword>
<feature type="active site" description="Nucleophile" evidence="4">
    <location>
        <position position="290"/>
    </location>
</feature>
<dbReference type="InterPro" id="IPR043146">
    <property type="entry name" value="Penicillin_amidase_N_B-knob"/>
</dbReference>
<dbReference type="Gene3D" id="2.30.120.10">
    <property type="match status" value="1"/>
</dbReference>
<dbReference type="Gene3D" id="3.60.20.10">
    <property type="entry name" value="Glutamine Phosphoribosylpyrophosphate, subunit 1, domain 1"/>
    <property type="match status" value="1"/>
</dbReference>
<dbReference type="MEROPS" id="S45.003"/>
<evidence type="ECO:0000256" key="1">
    <source>
        <dbReference type="ARBA" id="ARBA00006586"/>
    </source>
</evidence>
<feature type="binding site" evidence="5">
    <location>
        <position position="365"/>
    </location>
    <ligand>
        <name>Ca(2+)</name>
        <dbReference type="ChEBI" id="CHEBI:29108"/>
    </ligand>
</feature>
<keyword evidence="7" id="KW-1185">Reference proteome</keyword>
<keyword evidence="3" id="KW-0865">Zymogen</keyword>